<dbReference type="PANTHER" id="PTHR12778:SF10">
    <property type="entry name" value="MAJOR FACILITATOR SUPERFAMILY DOMAIN-CONTAINING PROTEIN 3"/>
    <property type="match status" value="1"/>
</dbReference>
<feature type="transmembrane region" description="Helical" evidence="6">
    <location>
        <begin position="258"/>
        <end position="283"/>
    </location>
</feature>
<dbReference type="SUPFAM" id="SSF103473">
    <property type="entry name" value="MFS general substrate transporter"/>
    <property type="match status" value="1"/>
</dbReference>
<dbReference type="InterPro" id="IPR004752">
    <property type="entry name" value="AmpG_permease/AT-1"/>
</dbReference>
<feature type="transmembrane region" description="Helical" evidence="6">
    <location>
        <begin position="357"/>
        <end position="381"/>
    </location>
</feature>
<accession>A0A2S6CPU0</accession>
<comment type="caution">
    <text evidence="7">The sequence shown here is derived from an EMBL/GenBank/DDBJ whole genome shotgun (WGS) entry which is preliminary data.</text>
</comment>
<gene>
    <name evidence="7" type="ORF">CUN59_19050</name>
</gene>
<keyword evidence="8" id="KW-1185">Reference proteome</keyword>
<feature type="transmembrane region" description="Helical" evidence="6">
    <location>
        <begin position="144"/>
        <end position="164"/>
    </location>
</feature>
<name>A0A2S6CPU0_9CYAN</name>
<dbReference type="GO" id="GO:0022857">
    <property type="term" value="F:transmembrane transporter activity"/>
    <property type="evidence" value="ECO:0007669"/>
    <property type="project" value="InterPro"/>
</dbReference>
<comment type="subcellular location">
    <subcellularLocation>
        <location evidence="1">Membrane</location>
        <topology evidence="1">Multi-pass membrane protein</topology>
    </subcellularLocation>
</comment>
<feature type="transmembrane region" description="Helical" evidence="6">
    <location>
        <begin position="303"/>
        <end position="323"/>
    </location>
</feature>
<dbReference type="OrthoDB" id="9787815at2"/>
<evidence type="ECO:0000256" key="6">
    <source>
        <dbReference type="SAM" id="Phobius"/>
    </source>
</evidence>
<feature type="transmembrane region" description="Helical" evidence="6">
    <location>
        <begin position="393"/>
        <end position="414"/>
    </location>
</feature>
<feature type="transmembrane region" description="Helical" evidence="6">
    <location>
        <begin position="330"/>
        <end position="351"/>
    </location>
</feature>
<keyword evidence="4 6" id="KW-1133">Transmembrane helix</keyword>
<dbReference type="InterPro" id="IPR011701">
    <property type="entry name" value="MFS"/>
</dbReference>
<evidence type="ECO:0000256" key="2">
    <source>
        <dbReference type="ARBA" id="ARBA00022448"/>
    </source>
</evidence>
<feature type="transmembrane region" description="Helical" evidence="6">
    <location>
        <begin position="46"/>
        <end position="64"/>
    </location>
</feature>
<keyword evidence="5 6" id="KW-0472">Membrane</keyword>
<sequence length="448" mass="50203">MTNKPTSVSPWVYIPTLYFAEGIPYMIINSVSVIFYKKLGVDNTQIAFWTSLISFPWILKMFWSPFVDIYSTKRKWLLTMQIIMFFCLSFLALSFYLPNFFFISLGILTIAAFVSATYDIATDGFYMLALHPEQQAVFVGIRSLFYRFAILFTTGFLVFLAGYLEESTNNISLSWSIVILQHSIHFSFITRFTNNIPLSWSIVIGIAAVIFAVLFAFHSFTLPTPESNNKDLETNPESTLDKIHFVKIIVSYFQQPKIAIILAFILLYRFGEAMLLKVASLFLLDKPELGGLGLSTQEFGLVYGTFGVISLICGGILGGLLIAKYGLKKCLLPMALALNLPNVFYIYMAYAKPALKFVYPLVSLEQFGYGVGFTAFTVYLMYVSKGEHKTSHFAISTGLMALGLMIPGAISGQIQQSLGYPLFFVLVCLATIPGMLTIFFIPLAEDVK</sequence>
<feature type="transmembrane region" description="Helical" evidence="6">
    <location>
        <begin position="76"/>
        <end position="93"/>
    </location>
</feature>
<protein>
    <submittedName>
        <fullName evidence="7">MFS transporter</fullName>
    </submittedName>
</protein>
<evidence type="ECO:0000313" key="8">
    <source>
        <dbReference type="Proteomes" id="UP000239589"/>
    </source>
</evidence>
<evidence type="ECO:0000256" key="5">
    <source>
        <dbReference type="ARBA" id="ARBA00023136"/>
    </source>
</evidence>
<keyword evidence="3 6" id="KW-0812">Transmembrane</keyword>
<dbReference type="Gene3D" id="1.20.1250.20">
    <property type="entry name" value="MFS general substrate transporter like domains"/>
    <property type="match status" value="2"/>
</dbReference>
<evidence type="ECO:0000313" key="7">
    <source>
        <dbReference type="EMBL" id="PPJ61785.1"/>
    </source>
</evidence>
<evidence type="ECO:0000256" key="4">
    <source>
        <dbReference type="ARBA" id="ARBA00022989"/>
    </source>
</evidence>
<feature type="transmembrane region" description="Helical" evidence="6">
    <location>
        <begin position="420"/>
        <end position="444"/>
    </location>
</feature>
<dbReference type="GO" id="GO:0016020">
    <property type="term" value="C:membrane"/>
    <property type="evidence" value="ECO:0007669"/>
    <property type="project" value="UniProtKB-SubCell"/>
</dbReference>
<feature type="transmembrane region" description="Helical" evidence="6">
    <location>
        <begin position="100"/>
        <end position="118"/>
    </location>
</feature>
<evidence type="ECO:0000256" key="1">
    <source>
        <dbReference type="ARBA" id="ARBA00004141"/>
    </source>
</evidence>
<evidence type="ECO:0000256" key="3">
    <source>
        <dbReference type="ARBA" id="ARBA00022692"/>
    </source>
</evidence>
<reference evidence="7 8" key="1">
    <citation type="submission" date="2018-02" db="EMBL/GenBank/DDBJ databases">
        <title>Discovery of a pederin family compound in a non-symbiotic bloom-forming cyanobacterium.</title>
        <authorList>
            <person name="Kust A."/>
            <person name="Mares J."/>
            <person name="Jokela J."/>
            <person name="Urajova P."/>
            <person name="Hajek J."/>
            <person name="Saurav K."/>
            <person name="Voracova K."/>
            <person name="Fewer D.P."/>
            <person name="Haapaniemi E."/>
            <person name="Permi P."/>
            <person name="Rehakova K."/>
            <person name="Sivonen K."/>
            <person name="Hrouzek P."/>
        </authorList>
    </citation>
    <scope>NUCLEOTIDE SEQUENCE [LARGE SCALE GENOMIC DNA]</scope>
    <source>
        <strain evidence="7 8">CHARLIE-1</strain>
    </source>
</reference>
<feature type="transmembrane region" description="Helical" evidence="6">
    <location>
        <begin position="198"/>
        <end position="217"/>
    </location>
</feature>
<dbReference type="PANTHER" id="PTHR12778">
    <property type="entry name" value="SOLUTE CARRIER FAMILY 33 ACETYL-COA TRANSPORTER -RELATED"/>
    <property type="match status" value="1"/>
</dbReference>
<dbReference type="EMBL" id="PGEM01000172">
    <property type="protein sequence ID" value="PPJ61785.1"/>
    <property type="molecule type" value="Genomic_DNA"/>
</dbReference>
<proteinExistence type="predicted"/>
<dbReference type="Pfam" id="PF07690">
    <property type="entry name" value="MFS_1"/>
    <property type="match status" value="1"/>
</dbReference>
<dbReference type="AlphaFoldDB" id="A0A2S6CPU0"/>
<feature type="transmembrane region" description="Helical" evidence="6">
    <location>
        <begin position="12"/>
        <end position="34"/>
    </location>
</feature>
<feature type="transmembrane region" description="Helical" evidence="6">
    <location>
        <begin position="171"/>
        <end position="192"/>
    </location>
</feature>
<dbReference type="Proteomes" id="UP000239589">
    <property type="component" value="Unassembled WGS sequence"/>
</dbReference>
<organism evidence="7 8">
    <name type="scientific">Cuspidothrix issatschenkoi CHARLIE-1</name>
    <dbReference type="NCBI Taxonomy" id="2052836"/>
    <lineage>
        <taxon>Bacteria</taxon>
        <taxon>Bacillati</taxon>
        <taxon>Cyanobacteriota</taxon>
        <taxon>Cyanophyceae</taxon>
        <taxon>Nostocales</taxon>
        <taxon>Aphanizomenonaceae</taxon>
        <taxon>Cuspidothrix</taxon>
    </lineage>
</organism>
<keyword evidence="2" id="KW-0813">Transport</keyword>
<dbReference type="RefSeq" id="WP_104389312.1">
    <property type="nucleotide sequence ID" value="NZ_PGEM01000172.1"/>
</dbReference>
<dbReference type="InterPro" id="IPR036259">
    <property type="entry name" value="MFS_trans_sf"/>
</dbReference>